<protein>
    <recommendedName>
        <fullName evidence="3">DUF7733 domain-containing protein</fullName>
    </recommendedName>
</protein>
<dbReference type="InterPro" id="IPR056635">
    <property type="entry name" value="DUF7733"/>
</dbReference>
<evidence type="ECO:0000313" key="5">
    <source>
        <dbReference type="Proteomes" id="UP000233837"/>
    </source>
</evidence>
<keyword evidence="2" id="KW-1133">Transmembrane helix</keyword>
<evidence type="ECO:0000256" key="1">
    <source>
        <dbReference type="SAM" id="MobiDB-lite"/>
    </source>
</evidence>
<proteinExistence type="predicted"/>
<keyword evidence="2" id="KW-0472">Membrane</keyword>
<dbReference type="EMBL" id="KZ502442">
    <property type="protein sequence ID" value="PKU79385.1"/>
    <property type="molecule type" value="Genomic_DNA"/>
</dbReference>
<organism evidence="4 5">
    <name type="scientific">Dendrobium catenatum</name>
    <dbReference type="NCBI Taxonomy" id="906689"/>
    <lineage>
        <taxon>Eukaryota</taxon>
        <taxon>Viridiplantae</taxon>
        <taxon>Streptophyta</taxon>
        <taxon>Embryophyta</taxon>
        <taxon>Tracheophyta</taxon>
        <taxon>Spermatophyta</taxon>
        <taxon>Magnoliopsida</taxon>
        <taxon>Liliopsida</taxon>
        <taxon>Asparagales</taxon>
        <taxon>Orchidaceae</taxon>
        <taxon>Epidendroideae</taxon>
        <taxon>Malaxideae</taxon>
        <taxon>Dendrobiinae</taxon>
        <taxon>Dendrobium</taxon>
    </lineage>
</organism>
<dbReference type="AlphaFoldDB" id="A0A2I0WUP0"/>
<reference evidence="4 5" key="2">
    <citation type="journal article" date="2017" name="Nature">
        <title>The Apostasia genome and the evolution of orchids.</title>
        <authorList>
            <person name="Zhang G.Q."/>
            <person name="Liu K.W."/>
            <person name="Li Z."/>
            <person name="Lohaus R."/>
            <person name="Hsiao Y.Y."/>
            <person name="Niu S.C."/>
            <person name="Wang J.Y."/>
            <person name="Lin Y.C."/>
            <person name="Xu Q."/>
            <person name="Chen L.J."/>
            <person name="Yoshida K."/>
            <person name="Fujiwara S."/>
            <person name="Wang Z.W."/>
            <person name="Zhang Y.Q."/>
            <person name="Mitsuda N."/>
            <person name="Wang M."/>
            <person name="Liu G.H."/>
            <person name="Pecoraro L."/>
            <person name="Huang H.X."/>
            <person name="Xiao X.J."/>
            <person name="Lin M."/>
            <person name="Wu X.Y."/>
            <person name="Wu W.L."/>
            <person name="Chen Y.Y."/>
            <person name="Chang S.B."/>
            <person name="Sakamoto S."/>
            <person name="Ohme-Takagi M."/>
            <person name="Yagi M."/>
            <person name="Zeng S.J."/>
            <person name="Shen C.Y."/>
            <person name="Yeh C.M."/>
            <person name="Luo Y.B."/>
            <person name="Tsai W.C."/>
            <person name="Van de Peer Y."/>
            <person name="Liu Z.J."/>
        </authorList>
    </citation>
    <scope>NUCLEOTIDE SEQUENCE [LARGE SCALE GENOMIC DNA]</scope>
    <source>
        <tissue evidence="4">The whole plant</tissue>
    </source>
</reference>
<feature type="transmembrane region" description="Helical" evidence="2">
    <location>
        <begin position="99"/>
        <end position="119"/>
    </location>
</feature>
<gene>
    <name evidence="4" type="ORF">MA16_Dca000730</name>
</gene>
<name>A0A2I0WUP0_9ASPA</name>
<feature type="transmembrane region" description="Helical" evidence="2">
    <location>
        <begin position="205"/>
        <end position="226"/>
    </location>
</feature>
<evidence type="ECO:0000313" key="4">
    <source>
        <dbReference type="EMBL" id="PKU79385.1"/>
    </source>
</evidence>
<feature type="transmembrane region" description="Helical" evidence="2">
    <location>
        <begin position="42"/>
        <end position="71"/>
    </location>
</feature>
<dbReference type="Proteomes" id="UP000233837">
    <property type="component" value="Unassembled WGS sequence"/>
</dbReference>
<keyword evidence="2" id="KW-0812">Transmembrane</keyword>
<keyword evidence="5" id="KW-1185">Reference proteome</keyword>
<dbReference type="Pfam" id="PF24867">
    <property type="entry name" value="DUF7733"/>
    <property type="match status" value="1"/>
</dbReference>
<sequence>MSGGIGPTAKDIAFPSDGDDDTVPLPGHTPHRRFLSFRQLNAVALSIVLAASGMVSAADIAIALLSFPYIIFLSRFAFPPVRPSHSPEPPVFGAGNRLLTVYMIIAAIIGLFLPIVYILQGVMEGDKEGIKAAVPHLFQLTCQVFLEGVTFSPQFSLPIRAFVPVSYNAMRMFTLIDWVMVEMGKEAATGVEEWSALKFLAGRGLAVVNLLFWAFNIFGFLLPIYLPRVFKRHYGYKEKI</sequence>
<evidence type="ECO:0000256" key="2">
    <source>
        <dbReference type="SAM" id="Phobius"/>
    </source>
</evidence>
<feature type="domain" description="DUF7733" evidence="3">
    <location>
        <begin position="35"/>
        <end position="234"/>
    </location>
</feature>
<evidence type="ECO:0000259" key="3">
    <source>
        <dbReference type="Pfam" id="PF24867"/>
    </source>
</evidence>
<accession>A0A2I0WUP0</accession>
<dbReference type="OrthoDB" id="1906194at2759"/>
<dbReference type="PANTHER" id="PTHR33829">
    <property type="entry name" value="OSJNBA0044M19.10 PROTEIN"/>
    <property type="match status" value="1"/>
</dbReference>
<dbReference type="PANTHER" id="PTHR33829:SF1">
    <property type="entry name" value="TRANSMEMBRANE PROTEIN"/>
    <property type="match status" value="1"/>
</dbReference>
<feature type="region of interest" description="Disordered" evidence="1">
    <location>
        <begin position="1"/>
        <end position="22"/>
    </location>
</feature>
<reference evidence="4 5" key="1">
    <citation type="journal article" date="2016" name="Sci. Rep.">
        <title>The Dendrobium catenatum Lindl. genome sequence provides insights into polysaccharide synthase, floral development and adaptive evolution.</title>
        <authorList>
            <person name="Zhang G.Q."/>
            <person name="Xu Q."/>
            <person name="Bian C."/>
            <person name="Tsai W.C."/>
            <person name="Yeh C.M."/>
            <person name="Liu K.W."/>
            <person name="Yoshida K."/>
            <person name="Zhang L.S."/>
            <person name="Chang S.B."/>
            <person name="Chen F."/>
            <person name="Shi Y."/>
            <person name="Su Y.Y."/>
            <person name="Zhang Y.Q."/>
            <person name="Chen L.J."/>
            <person name="Yin Y."/>
            <person name="Lin M."/>
            <person name="Huang H."/>
            <person name="Deng H."/>
            <person name="Wang Z.W."/>
            <person name="Zhu S.L."/>
            <person name="Zhao X."/>
            <person name="Deng C."/>
            <person name="Niu S.C."/>
            <person name="Huang J."/>
            <person name="Wang M."/>
            <person name="Liu G.H."/>
            <person name="Yang H.J."/>
            <person name="Xiao X.J."/>
            <person name="Hsiao Y.Y."/>
            <person name="Wu W.L."/>
            <person name="Chen Y.Y."/>
            <person name="Mitsuda N."/>
            <person name="Ohme-Takagi M."/>
            <person name="Luo Y.B."/>
            <person name="Van de Peer Y."/>
            <person name="Liu Z.J."/>
        </authorList>
    </citation>
    <scope>NUCLEOTIDE SEQUENCE [LARGE SCALE GENOMIC DNA]</scope>
    <source>
        <tissue evidence="4">The whole plant</tissue>
    </source>
</reference>